<protein>
    <submittedName>
        <fullName evidence="2">Integrin alpha-PS1</fullName>
    </submittedName>
</protein>
<dbReference type="SMART" id="SM00191">
    <property type="entry name" value="Int_alpha"/>
    <property type="match status" value="1"/>
</dbReference>
<dbReference type="EMBL" id="HBUE01275709">
    <property type="protein sequence ID" value="CAG6566256.1"/>
    <property type="molecule type" value="Transcribed_RNA"/>
</dbReference>
<sequence>MVDGVVAVVLAALSISAVVCFNFETRLPIVKYGATNTYFGYSVASHTEKLRNGDKNSWILVGAPLGQNLQPSSNRSGALFKCPITQLSNDCEQLKTDGRRSKHFPLTRN</sequence>
<accession>A0A8D8NIC9</accession>
<feature type="repeat" description="FG-GAP" evidence="1">
    <location>
        <begin position="25"/>
        <end position="91"/>
    </location>
</feature>
<dbReference type="SUPFAM" id="SSF69318">
    <property type="entry name" value="Integrin alpha N-terminal domain"/>
    <property type="match status" value="1"/>
</dbReference>
<dbReference type="GO" id="GO:0033627">
    <property type="term" value="P:cell adhesion mediated by integrin"/>
    <property type="evidence" value="ECO:0007669"/>
    <property type="project" value="TreeGrafter"/>
</dbReference>
<keyword evidence="2" id="KW-0401">Integrin</keyword>
<dbReference type="GO" id="GO:0008305">
    <property type="term" value="C:integrin complex"/>
    <property type="evidence" value="ECO:0007669"/>
    <property type="project" value="TreeGrafter"/>
</dbReference>
<dbReference type="PANTHER" id="PTHR23220:SF122">
    <property type="entry name" value="INTEGRIN ALPHA-PS1"/>
    <property type="match status" value="1"/>
</dbReference>
<dbReference type="GO" id="GO:0009897">
    <property type="term" value="C:external side of plasma membrane"/>
    <property type="evidence" value="ECO:0007669"/>
    <property type="project" value="TreeGrafter"/>
</dbReference>
<reference evidence="2" key="1">
    <citation type="submission" date="2021-05" db="EMBL/GenBank/DDBJ databases">
        <authorList>
            <person name="Alioto T."/>
            <person name="Alioto T."/>
            <person name="Gomez Garrido J."/>
        </authorList>
    </citation>
    <scope>NUCLEOTIDE SEQUENCE</scope>
</reference>
<dbReference type="GO" id="GO:0007160">
    <property type="term" value="P:cell-matrix adhesion"/>
    <property type="evidence" value="ECO:0007669"/>
    <property type="project" value="TreeGrafter"/>
</dbReference>
<dbReference type="InterPro" id="IPR028994">
    <property type="entry name" value="Integrin_alpha_N"/>
</dbReference>
<dbReference type="GO" id="GO:0007229">
    <property type="term" value="P:integrin-mediated signaling pathway"/>
    <property type="evidence" value="ECO:0007669"/>
    <property type="project" value="UniProtKB-KW"/>
</dbReference>
<dbReference type="PANTHER" id="PTHR23220">
    <property type="entry name" value="INTEGRIN ALPHA"/>
    <property type="match status" value="1"/>
</dbReference>
<evidence type="ECO:0000256" key="1">
    <source>
        <dbReference type="PROSITE-ProRule" id="PRU00803"/>
    </source>
</evidence>
<dbReference type="GO" id="GO:0098609">
    <property type="term" value="P:cell-cell adhesion"/>
    <property type="evidence" value="ECO:0007669"/>
    <property type="project" value="TreeGrafter"/>
</dbReference>
<organism evidence="2">
    <name type="scientific">Culex pipiens</name>
    <name type="common">House mosquito</name>
    <dbReference type="NCBI Taxonomy" id="7175"/>
    <lineage>
        <taxon>Eukaryota</taxon>
        <taxon>Metazoa</taxon>
        <taxon>Ecdysozoa</taxon>
        <taxon>Arthropoda</taxon>
        <taxon>Hexapoda</taxon>
        <taxon>Insecta</taxon>
        <taxon>Pterygota</taxon>
        <taxon>Neoptera</taxon>
        <taxon>Endopterygota</taxon>
        <taxon>Diptera</taxon>
        <taxon>Nematocera</taxon>
        <taxon>Culicoidea</taxon>
        <taxon>Culicidae</taxon>
        <taxon>Culicinae</taxon>
        <taxon>Culicini</taxon>
        <taxon>Culex</taxon>
        <taxon>Culex</taxon>
    </lineage>
</organism>
<dbReference type="InterPro" id="IPR013519">
    <property type="entry name" value="Int_alpha_beta-p"/>
</dbReference>
<name>A0A8D8NIC9_CULPI</name>
<dbReference type="GO" id="GO:0005178">
    <property type="term" value="F:integrin binding"/>
    <property type="evidence" value="ECO:0007669"/>
    <property type="project" value="TreeGrafter"/>
</dbReference>
<evidence type="ECO:0000313" key="2">
    <source>
        <dbReference type="EMBL" id="CAG6566256.1"/>
    </source>
</evidence>
<dbReference type="Gene3D" id="2.130.10.130">
    <property type="entry name" value="Integrin alpha, N-terminal"/>
    <property type="match status" value="1"/>
</dbReference>
<dbReference type="AlphaFoldDB" id="A0A8D8NIC9"/>
<dbReference type="PROSITE" id="PS51470">
    <property type="entry name" value="FG_GAP"/>
    <property type="match status" value="1"/>
</dbReference>
<dbReference type="EMBL" id="HBUE01170311">
    <property type="protein sequence ID" value="CAG6514767.1"/>
    <property type="molecule type" value="Transcribed_RNA"/>
</dbReference>
<proteinExistence type="predicted"/>